<keyword evidence="1" id="KW-1133">Transmembrane helix</keyword>
<keyword evidence="3" id="KW-1185">Reference proteome</keyword>
<evidence type="ECO:0000256" key="1">
    <source>
        <dbReference type="SAM" id="Phobius"/>
    </source>
</evidence>
<gene>
    <name evidence="2" type="ORF">A4U43_C09F11400</name>
</gene>
<reference evidence="3" key="1">
    <citation type="journal article" date="2017" name="Nat. Commun.">
        <title>The asparagus genome sheds light on the origin and evolution of a young Y chromosome.</title>
        <authorList>
            <person name="Harkess A."/>
            <person name="Zhou J."/>
            <person name="Xu C."/>
            <person name="Bowers J.E."/>
            <person name="Van der Hulst R."/>
            <person name="Ayyampalayam S."/>
            <person name="Mercati F."/>
            <person name="Riccardi P."/>
            <person name="McKain M.R."/>
            <person name="Kakrana A."/>
            <person name="Tang H."/>
            <person name="Ray J."/>
            <person name="Groenendijk J."/>
            <person name="Arikit S."/>
            <person name="Mathioni S.M."/>
            <person name="Nakano M."/>
            <person name="Shan H."/>
            <person name="Telgmann-Rauber A."/>
            <person name="Kanno A."/>
            <person name="Yue Z."/>
            <person name="Chen H."/>
            <person name="Li W."/>
            <person name="Chen Y."/>
            <person name="Xu X."/>
            <person name="Zhang Y."/>
            <person name="Luo S."/>
            <person name="Chen H."/>
            <person name="Gao J."/>
            <person name="Mao Z."/>
            <person name="Pires J.C."/>
            <person name="Luo M."/>
            <person name="Kudrna D."/>
            <person name="Wing R.A."/>
            <person name="Meyers B.C."/>
            <person name="Yi K."/>
            <person name="Kong H."/>
            <person name="Lavrijsen P."/>
            <person name="Sunseri F."/>
            <person name="Falavigna A."/>
            <person name="Ye Y."/>
            <person name="Leebens-Mack J.H."/>
            <person name="Chen G."/>
        </authorList>
    </citation>
    <scope>NUCLEOTIDE SEQUENCE [LARGE SCALE GENOMIC DNA]</scope>
    <source>
        <strain evidence="3">cv. DH0086</strain>
    </source>
</reference>
<protein>
    <submittedName>
        <fullName evidence="2">Uncharacterized protein</fullName>
    </submittedName>
</protein>
<organism evidence="2 3">
    <name type="scientific">Asparagus officinalis</name>
    <name type="common">Garden asparagus</name>
    <dbReference type="NCBI Taxonomy" id="4686"/>
    <lineage>
        <taxon>Eukaryota</taxon>
        <taxon>Viridiplantae</taxon>
        <taxon>Streptophyta</taxon>
        <taxon>Embryophyta</taxon>
        <taxon>Tracheophyta</taxon>
        <taxon>Spermatophyta</taxon>
        <taxon>Magnoliopsida</taxon>
        <taxon>Liliopsida</taxon>
        <taxon>Asparagales</taxon>
        <taxon>Asparagaceae</taxon>
        <taxon>Asparagoideae</taxon>
        <taxon>Asparagus</taxon>
    </lineage>
</organism>
<evidence type="ECO:0000313" key="2">
    <source>
        <dbReference type="EMBL" id="ONK58355.1"/>
    </source>
</evidence>
<keyword evidence="1" id="KW-0812">Transmembrane</keyword>
<feature type="transmembrane region" description="Helical" evidence="1">
    <location>
        <begin position="12"/>
        <end position="30"/>
    </location>
</feature>
<feature type="transmembrane region" description="Helical" evidence="1">
    <location>
        <begin position="37"/>
        <end position="56"/>
    </location>
</feature>
<keyword evidence="1" id="KW-0472">Membrane</keyword>
<name>A0A5P1EA15_ASPOF</name>
<dbReference type="Proteomes" id="UP000243459">
    <property type="component" value="Chromosome 9"/>
</dbReference>
<proteinExistence type="predicted"/>
<dbReference type="AlphaFoldDB" id="A0A5P1EA15"/>
<dbReference type="EMBL" id="CM007389">
    <property type="protein sequence ID" value="ONK58355.1"/>
    <property type="molecule type" value="Genomic_DNA"/>
</dbReference>
<accession>A0A5P1EA15</accession>
<sequence>MMEEDGDDDGAIAGLCACVVVVMATVMVRSSESILKVLAMASAVFFAAASFSPQVMEEPKQLSIPNSSEHVKFDRNSEELSMGYQNEI</sequence>
<evidence type="ECO:0000313" key="3">
    <source>
        <dbReference type="Proteomes" id="UP000243459"/>
    </source>
</evidence>
<dbReference type="Gramene" id="ONK58355">
    <property type="protein sequence ID" value="ONK58355"/>
    <property type="gene ID" value="A4U43_C09F11400"/>
</dbReference>